<evidence type="ECO:0000256" key="3">
    <source>
        <dbReference type="ARBA" id="ARBA00023043"/>
    </source>
</evidence>
<accession>A0AAE0JRP4</accession>
<dbReference type="InterPro" id="IPR002110">
    <property type="entry name" value="Ankyrin_rpt"/>
</dbReference>
<evidence type="ECO:0000256" key="1">
    <source>
        <dbReference type="ARBA" id="ARBA00012210"/>
    </source>
</evidence>
<keyword evidence="2" id="KW-0677">Repeat</keyword>
<dbReference type="InterPro" id="IPR036770">
    <property type="entry name" value="Ankyrin_rpt-contain_sf"/>
</dbReference>
<dbReference type="PROSITE" id="PS50297">
    <property type="entry name" value="ANK_REP_REGION"/>
    <property type="match status" value="2"/>
</dbReference>
<protein>
    <recommendedName>
        <fullName evidence="1">protein S-acyltransferase</fullName>
        <ecNumber evidence="1">2.3.1.225</ecNumber>
    </recommendedName>
</protein>
<dbReference type="Proteomes" id="UP001287356">
    <property type="component" value="Unassembled WGS sequence"/>
</dbReference>
<evidence type="ECO:0000256" key="4">
    <source>
        <dbReference type="PROSITE-ProRule" id="PRU00023"/>
    </source>
</evidence>
<dbReference type="PANTHER" id="PTHR24161">
    <property type="entry name" value="ANK_REP_REGION DOMAIN-CONTAINING PROTEIN-RELATED"/>
    <property type="match status" value="1"/>
</dbReference>
<organism evidence="5 6">
    <name type="scientific">Lasiosphaeria ovina</name>
    <dbReference type="NCBI Taxonomy" id="92902"/>
    <lineage>
        <taxon>Eukaryota</taxon>
        <taxon>Fungi</taxon>
        <taxon>Dikarya</taxon>
        <taxon>Ascomycota</taxon>
        <taxon>Pezizomycotina</taxon>
        <taxon>Sordariomycetes</taxon>
        <taxon>Sordariomycetidae</taxon>
        <taxon>Sordariales</taxon>
        <taxon>Lasiosphaeriaceae</taxon>
        <taxon>Lasiosphaeria</taxon>
    </lineage>
</organism>
<dbReference type="AlphaFoldDB" id="A0AAE0JRP4"/>
<dbReference type="SMART" id="SM00248">
    <property type="entry name" value="ANK"/>
    <property type="match status" value="3"/>
</dbReference>
<keyword evidence="6" id="KW-1185">Reference proteome</keyword>
<comment type="caution">
    <text evidence="5">The sequence shown here is derived from an EMBL/GenBank/DDBJ whole genome shotgun (WGS) entry which is preliminary data.</text>
</comment>
<dbReference type="PROSITE" id="PS50088">
    <property type="entry name" value="ANK_REPEAT"/>
    <property type="match status" value="2"/>
</dbReference>
<dbReference type="Gene3D" id="1.25.40.20">
    <property type="entry name" value="Ankyrin repeat-containing domain"/>
    <property type="match status" value="1"/>
</dbReference>
<dbReference type="PANTHER" id="PTHR24161:SF85">
    <property type="entry name" value="PALMITOYLTRANSFERASE HIP14"/>
    <property type="match status" value="1"/>
</dbReference>
<dbReference type="EC" id="2.3.1.225" evidence="1"/>
<evidence type="ECO:0000256" key="2">
    <source>
        <dbReference type="ARBA" id="ARBA00022737"/>
    </source>
</evidence>
<sequence>MSLAMSRYREPTPAEVEEDKQILDAVARDDAENFGRLVSAAARRRGVDTGTVLRSAHSWPEQGRETVMHRAVRLHATRVLGALMADPLRGPHGETAGALFASFDGHERTPLIVAALMGDSHVAEVGMLVTRGGDDAAARTWTYGLTALHLAAIWGHAGVVAYLLLSGAEADVPARGDGGNTPLMLAAHHGHVRVAEVLLERDRSRVAARAGCDPRQQPFTWLANRDRDPASYRPANVHATNGINRTAMSFAMYARQNAVMGVLNDYINNRR</sequence>
<feature type="repeat" description="ANK" evidence="4">
    <location>
        <begin position="143"/>
        <end position="175"/>
    </location>
</feature>
<proteinExistence type="predicted"/>
<evidence type="ECO:0000313" key="5">
    <source>
        <dbReference type="EMBL" id="KAK3358429.1"/>
    </source>
</evidence>
<name>A0AAE0JRP4_9PEZI</name>
<feature type="repeat" description="ANK" evidence="4">
    <location>
        <begin position="178"/>
        <end position="201"/>
    </location>
</feature>
<gene>
    <name evidence="5" type="ORF">B0T24DRAFT_685506</name>
</gene>
<dbReference type="SUPFAM" id="SSF48403">
    <property type="entry name" value="Ankyrin repeat"/>
    <property type="match status" value="1"/>
</dbReference>
<dbReference type="Pfam" id="PF12796">
    <property type="entry name" value="Ank_2"/>
    <property type="match status" value="1"/>
</dbReference>
<dbReference type="GO" id="GO:0019706">
    <property type="term" value="F:protein-cysteine S-palmitoyltransferase activity"/>
    <property type="evidence" value="ECO:0007669"/>
    <property type="project" value="UniProtKB-EC"/>
</dbReference>
<evidence type="ECO:0000313" key="6">
    <source>
        <dbReference type="Proteomes" id="UP001287356"/>
    </source>
</evidence>
<reference evidence="5" key="2">
    <citation type="submission" date="2023-06" db="EMBL/GenBank/DDBJ databases">
        <authorList>
            <consortium name="Lawrence Berkeley National Laboratory"/>
            <person name="Haridas S."/>
            <person name="Hensen N."/>
            <person name="Bonometti L."/>
            <person name="Westerberg I."/>
            <person name="Brannstrom I.O."/>
            <person name="Guillou S."/>
            <person name="Cros-Aarteil S."/>
            <person name="Calhoun S."/>
            <person name="Kuo A."/>
            <person name="Mondo S."/>
            <person name="Pangilinan J."/>
            <person name="Riley R."/>
            <person name="Labutti K."/>
            <person name="Andreopoulos B."/>
            <person name="Lipzen A."/>
            <person name="Chen C."/>
            <person name="Yanf M."/>
            <person name="Daum C."/>
            <person name="Ng V."/>
            <person name="Clum A."/>
            <person name="Steindorff A."/>
            <person name="Ohm R."/>
            <person name="Martin F."/>
            <person name="Silar P."/>
            <person name="Natvig D."/>
            <person name="Lalanne C."/>
            <person name="Gautier V."/>
            <person name="Ament-Velasquez S.L."/>
            <person name="Kruys A."/>
            <person name="Hutchinson M.I."/>
            <person name="Powell A.J."/>
            <person name="Barry K."/>
            <person name="Miller A.N."/>
            <person name="Grigoriev I.V."/>
            <person name="Debuchy R."/>
            <person name="Gladieux P."/>
            <person name="Thoren M.H."/>
            <person name="Johannesson H."/>
        </authorList>
    </citation>
    <scope>NUCLEOTIDE SEQUENCE</scope>
    <source>
        <strain evidence="5">CBS 958.72</strain>
    </source>
</reference>
<keyword evidence="3 4" id="KW-0040">ANK repeat</keyword>
<dbReference type="EMBL" id="JAULSN010000016">
    <property type="protein sequence ID" value="KAK3358429.1"/>
    <property type="molecule type" value="Genomic_DNA"/>
</dbReference>
<reference evidence="5" key="1">
    <citation type="journal article" date="2023" name="Mol. Phylogenet. Evol.">
        <title>Genome-scale phylogeny and comparative genomics of the fungal order Sordariales.</title>
        <authorList>
            <person name="Hensen N."/>
            <person name="Bonometti L."/>
            <person name="Westerberg I."/>
            <person name="Brannstrom I.O."/>
            <person name="Guillou S."/>
            <person name="Cros-Aarteil S."/>
            <person name="Calhoun S."/>
            <person name="Haridas S."/>
            <person name="Kuo A."/>
            <person name="Mondo S."/>
            <person name="Pangilinan J."/>
            <person name="Riley R."/>
            <person name="LaButti K."/>
            <person name="Andreopoulos B."/>
            <person name="Lipzen A."/>
            <person name="Chen C."/>
            <person name="Yan M."/>
            <person name="Daum C."/>
            <person name="Ng V."/>
            <person name="Clum A."/>
            <person name="Steindorff A."/>
            <person name="Ohm R.A."/>
            <person name="Martin F."/>
            <person name="Silar P."/>
            <person name="Natvig D.O."/>
            <person name="Lalanne C."/>
            <person name="Gautier V."/>
            <person name="Ament-Velasquez S.L."/>
            <person name="Kruys A."/>
            <person name="Hutchinson M.I."/>
            <person name="Powell A.J."/>
            <person name="Barry K."/>
            <person name="Miller A.N."/>
            <person name="Grigoriev I.V."/>
            <person name="Debuchy R."/>
            <person name="Gladieux P."/>
            <person name="Hiltunen Thoren M."/>
            <person name="Johannesson H."/>
        </authorList>
    </citation>
    <scope>NUCLEOTIDE SEQUENCE</scope>
    <source>
        <strain evidence="5">CBS 958.72</strain>
    </source>
</reference>